<evidence type="ECO:0008006" key="3">
    <source>
        <dbReference type="Google" id="ProtNLM"/>
    </source>
</evidence>
<comment type="similarity">
    <text evidence="1">Belongs to the FldB/FldC dehydratase alpha/beta subunit family.</text>
</comment>
<accession>E1Y8H5</accession>
<dbReference type="NCBIfam" id="NF040772">
    <property type="entry name" value="double_cubane"/>
    <property type="match status" value="1"/>
</dbReference>
<dbReference type="AlphaFoldDB" id="E1Y8H5"/>
<dbReference type="EMBL" id="FR695864">
    <property type="protein sequence ID" value="CBX26869.1"/>
    <property type="molecule type" value="Genomic_DNA"/>
</dbReference>
<organism evidence="2">
    <name type="scientific">uncultured Desulfobacterium sp</name>
    <dbReference type="NCBI Taxonomy" id="201089"/>
    <lineage>
        <taxon>Bacteria</taxon>
        <taxon>Pseudomonadati</taxon>
        <taxon>Thermodesulfobacteriota</taxon>
        <taxon>Desulfobacteria</taxon>
        <taxon>Desulfobacterales</taxon>
        <taxon>Desulfobacteriaceae</taxon>
        <taxon>Desulfobacterium</taxon>
        <taxon>environmental samples</taxon>
    </lineage>
</organism>
<sequence>MTIVPLMDDGYDGVPAKRVLNYLQVHKEKGDPIVGVYCAYAPMELIQSMGIVPASLCAFSKIPIETAETILPANLCPLIKSSYGFILEGTCPFFAMAQAIIAETTCDGKKKMFELISEVKTTFVMDLPQVPDQIEAVQNWKKMILKVQKFLEETFNCSTSDEKIESALKSSNRKNELMQKIFAYASIKPSVISWQEMYDIAFLAQPSTGQEINPVLEQLIDKLDKRVKDGIYFGKPDSVRVLVTGCPIGGDATKIFKVIEESGGIVVAPDSCTGMKAFMGRFDENTGDPIAAMADRYLKIPCSCMTPNTKRLEDLSLLIDKFKPDVVIDFVLQACHSYNVESYKVGNHVTNNHLLPFLKIETDYSDGDIGQLKTRIEALFESI</sequence>
<dbReference type="Gene3D" id="3.40.50.11900">
    <property type="match status" value="1"/>
</dbReference>
<dbReference type="InterPro" id="IPR010327">
    <property type="entry name" value="FldB/FldC_alpha/beta"/>
</dbReference>
<dbReference type="PANTHER" id="PTHR30548:SF6">
    <property type="entry name" value="DEHYDRATASE SUBUNIT YJIM-RELATED"/>
    <property type="match status" value="1"/>
</dbReference>
<dbReference type="Pfam" id="PF06050">
    <property type="entry name" value="HGD-D"/>
    <property type="match status" value="1"/>
</dbReference>
<reference evidence="2" key="1">
    <citation type="journal article" date="2011" name="Environ. Microbiol.">
        <title>Genomic insights into the metabolic potential of the polycyclic aromatic hydrocarbon degrading sulfate-reducing Deltaproteobacterium N47.</title>
        <authorList>
            <person name="Bergmann F."/>
            <person name="Selesi D."/>
            <person name="Weinmaier T."/>
            <person name="Tischler P."/>
            <person name="Rattei T."/>
            <person name="Meckenstock R.U."/>
        </authorList>
    </citation>
    <scope>NUCLEOTIDE SEQUENCE</scope>
</reference>
<dbReference type="Gene3D" id="1.20.1270.370">
    <property type="match status" value="1"/>
</dbReference>
<gene>
    <name evidence="2" type="ORF">N47_A08980</name>
</gene>
<dbReference type="Gene3D" id="3.40.50.11890">
    <property type="match status" value="1"/>
</dbReference>
<dbReference type="InterPro" id="IPR047678">
    <property type="entry name" value="YjiM-like"/>
</dbReference>
<name>E1Y8H5_9BACT</name>
<proteinExistence type="inferred from homology"/>
<evidence type="ECO:0000313" key="2">
    <source>
        <dbReference type="EMBL" id="CBX26869.1"/>
    </source>
</evidence>
<dbReference type="PANTHER" id="PTHR30548">
    <property type="entry name" value="2-HYDROXYGLUTARYL-COA DEHYDRATASE, D-COMPONENT-RELATED"/>
    <property type="match status" value="1"/>
</dbReference>
<evidence type="ECO:0000256" key="1">
    <source>
        <dbReference type="ARBA" id="ARBA00005806"/>
    </source>
</evidence>
<protein>
    <recommendedName>
        <fullName evidence="3">2-hydroxyglutaryl-CoA dehydratase, D-component</fullName>
    </recommendedName>
</protein>